<gene>
    <name evidence="3" type="ORF">RRG08_038796</name>
</gene>
<dbReference type="Proteomes" id="UP001283361">
    <property type="component" value="Unassembled WGS sequence"/>
</dbReference>
<evidence type="ECO:0000259" key="1">
    <source>
        <dbReference type="Pfam" id="PF13842"/>
    </source>
</evidence>
<evidence type="ECO:0000313" key="3">
    <source>
        <dbReference type="EMBL" id="KAK3757441.1"/>
    </source>
</evidence>
<proteinExistence type="predicted"/>
<dbReference type="InterPro" id="IPR032718">
    <property type="entry name" value="PGBD4_Znf_C"/>
</dbReference>
<feature type="domain" description="PiggyBac transposable element-derived protein" evidence="2">
    <location>
        <begin position="14"/>
        <end position="55"/>
    </location>
</feature>
<dbReference type="InterPro" id="IPR029526">
    <property type="entry name" value="PGBD"/>
</dbReference>
<reference evidence="3" key="1">
    <citation type="journal article" date="2023" name="G3 (Bethesda)">
        <title>A reference genome for the long-term kleptoplast-retaining sea slug Elysia crispata morphotype clarki.</title>
        <authorList>
            <person name="Eastman K.E."/>
            <person name="Pendleton A.L."/>
            <person name="Shaikh M.A."/>
            <person name="Suttiyut T."/>
            <person name="Ogas R."/>
            <person name="Tomko P."/>
            <person name="Gavelis G."/>
            <person name="Widhalm J.R."/>
            <person name="Wisecaver J.H."/>
        </authorList>
    </citation>
    <scope>NUCLEOTIDE SEQUENCE</scope>
    <source>
        <strain evidence="3">ECLA1</strain>
    </source>
</reference>
<evidence type="ECO:0000313" key="4">
    <source>
        <dbReference type="Proteomes" id="UP001283361"/>
    </source>
</evidence>
<dbReference type="PANTHER" id="PTHR46599">
    <property type="entry name" value="PIGGYBAC TRANSPOSABLE ELEMENT-DERIVED PROTEIN 4"/>
    <property type="match status" value="1"/>
</dbReference>
<comment type="caution">
    <text evidence="3">The sequence shown here is derived from an EMBL/GenBank/DDBJ whole genome shotgun (WGS) entry which is preliminary data.</text>
</comment>
<protein>
    <recommendedName>
        <fullName evidence="5">PiggyBac transposable element-derived protein domain-containing protein</fullName>
    </recommendedName>
</protein>
<name>A0AAE1D4V6_9GAST</name>
<dbReference type="Pfam" id="PF13842">
    <property type="entry name" value="zf-Tnp_2"/>
    <property type="match status" value="1"/>
</dbReference>
<dbReference type="AlphaFoldDB" id="A0AAE1D4V6"/>
<feature type="domain" description="PiggyBac transposable element-derived protein 4 C-terminal zinc-finger" evidence="1">
    <location>
        <begin position="110"/>
        <end position="153"/>
    </location>
</feature>
<organism evidence="3 4">
    <name type="scientific">Elysia crispata</name>
    <name type="common">lettuce slug</name>
    <dbReference type="NCBI Taxonomy" id="231223"/>
    <lineage>
        <taxon>Eukaryota</taxon>
        <taxon>Metazoa</taxon>
        <taxon>Spiralia</taxon>
        <taxon>Lophotrochozoa</taxon>
        <taxon>Mollusca</taxon>
        <taxon>Gastropoda</taxon>
        <taxon>Heterobranchia</taxon>
        <taxon>Euthyneura</taxon>
        <taxon>Panpulmonata</taxon>
        <taxon>Sacoglossa</taxon>
        <taxon>Placobranchoidea</taxon>
        <taxon>Plakobranchidae</taxon>
        <taxon>Elysia</taxon>
    </lineage>
</organism>
<dbReference type="EMBL" id="JAWDGP010005366">
    <property type="protein sequence ID" value="KAK3757441.1"/>
    <property type="molecule type" value="Genomic_DNA"/>
</dbReference>
<sequence>MLTTAERADKVTKQKPGGVDRIDQLLESYDATRKTVRWYLKLAIHLIQISILNGWTLYKHKGGKFDFYKFSRNVVAKLVFRDAIISTPENENLSRLTGRHFIFEIPPTEKKLRPQKRCRVCYQRKVRRDIRFYCLSCPSQPGLCLGECFQRYHTKEAYWE</sequence>
<keyword evidence="4" id="KW-1185">Reference proteome</keyword>
<accession>A0AAE1D4V6</accession>
<dbReference type="PANTHER" id="PTHR46599:SF3">
    <property type="entry name" value="PIGGYBAC TRANSPOSABLE ELEMENT-DERIVED PROTEIN 4"/>
    <property type="match status" value="1"/>
</dbReference>
<evidence type="ECO:0000259" key="2">
    <source>
        <dbReference type="Pfam" id="PF13843"/>
    </source>
</evidence>
<evidence type="ECO:0008006" key="5">
    <source>
        <dbReference type="Google" id="ProtNLM"/>
    </source>
</evidence>
<dbReference type="Pfam" id="PF13843">
    <property type="entry name" value="DDE_Tnp_1_7"/>
    <property type="match status" value="1"/>
</dbReference>